<dbReference type="RefSeq" id="WP_156486442.1">
    <property type="nucleotide sequence ID" value="NZ_FNSA01000003.1"/>
</dbReference>
<gene>
    <name evidence="1" type="ORF">SAMN04489793_3110</name>
</gene>
<proteinExistence type="predicted"/>
<dbReference type="Proteomes" id="UP000182241">
    <property type="component" value="Unassembled WGS sequence"/>
</dbReference>
<sequence>MRTALASHGGASPYEDLATALRTLLGSPAHRGREVGSALPLSLALAQILSRGL</sequence>
<evidence type="ECO:0000313" key="1">
    <source>
        <dbReference type="EMBL" id="SEC74855.1"/>
    </source>
</evidence>
<organism evidence="1 2">
    <name type="scientific">Tsukamurella tyrosinosolvens</name>
    <dbReference type="NCBI Taxonomy" id="57704"/>
    <lineage>
        <taxon>Bacteria</taxon>
        <taxon>Bacillati</taxon>
        <taxon>Actinomycetota</taxon>
        <taxon>Actinomycetes</taxon>
        <taxon>Mycobacteriales</taxon>
        <taxon>Tsukamurellaceae</taxon>
        <taxon>Tsukamurella</taxon>
    </lineage>
</organism>
<keyword evidence="2" id="KW-1185">Reference proteome</keyword>
<reference evidence="2" key="1">
    <citation type="submission" date="2016-10" db="EMBL/GenBank/DDBJ databases">
        <authorList>
            <person name="Varghese N."/>
            <person name="Submissions S."/>
        </authorList>
    </citation>
    <scope>NUCLEOTIDE SEQUENCE [LARGE SCALE GENOMIC DNA]</scope>
    <source>
        <strain evidence="2">DSM 44234</strain>
    </source>
</reference>
<dbReference type="STRING" id="57704.SAMN04489793_3110"/>
<dbReference type="AlphaFoldDB" id="A0A1H4V1P0"/>
<dbReference type="EMBL" id="FNSA01000003">
    <property type="protein sequence ID" value="SEC74855.1"/>
    <property type="molecule type" value="Genomic_DNA"/>
</dbReference>
<evidence type="ECO:0000313" key="2">
    <source>
        <dbReference type="Proteomes" id="UP000182241"/>
    </source>
</evidence>
<accession>A0A1H4V1P0</accession>
<protein>
    <submittedName>
        <fullName evidence="1">Uncharacterized protein</fullName>
    </submittedName>
</protein>
<name>A0A1H4V1P0_TSUTY</name>